<dbReference type="SUPFAM" id="SSF49452">
    <property type="entry name" value="Starch-binding domain-like"/>
    <property type="match status" value="1"/>
</dbReference>
<dbReference type="PROSITE" id="PS51704">
    <property type="entry name" value="GP_PDE"/>
    <property type="match status" value="1"/>
</dbReference>
<dbReference type="AlphaFoldDB" id="A0AAJ7RXB7"/>
<dbReference type="SUPFAM" id="SSF51695">
    <property type="entry name" value="PLC-like phosphodiesterases"/>
    <property type="match status" value="1"/>
</dbReference>
<evidence type="ECO:0000313" key="7">
    <source>
        <dbReference type="RefSeq" id="XP_026667014.1"/>
    </source>
</evidence>
<dbReference type="Pfam" id="PF25329">
    <property type="entry name" value="C2_GDE1"/>
    <property type="match status" value="1"/>
</dbReference>
<dbReference type="CDD" id="cd08607">
    <property type="entry name" value="GDPD_GDE5"/>
    <property type="match status" value="1"/>
</dbReference>
<dbReference type="Gene3D" id="3.20.20.190">
    <property type="entry name" value="Phosphatidylinositol (PI) phosphodiesterase"/>
    <property type="match status" value="1"/>
</dbReference>
<accession>A0AAJ7RXB7</accession>
<dbReference type="Pfam" id="PF03009">
    <property type="entry name" value="GDPD"/>
    <property type="match status" value="1"/>
</dbReference>
<proteinExistence type="inferred from homology"/>
<name>A0AAJ7RXB7_9HYME</name>
<dbReference type="Proteomes" id="UP000694925">
    <property type="component" value="Unplaced"/>
</dbReference>
<protein>
    <submittedName>
        <fullName evidence="5 6">Glycerophosphocholine phosphodiesterase GPCPD1-like isoform X1</fullName>
    </submittedName>
</protein>
<dbReference type="Pfam" id="PF00686">
    <property type="entry name" value="CBM_20"/>
    <property type="match status" value="1"/>
</dbReference>
<reference evidence="5 6" key="1">
    <citation type="submission" date="2025-04" db="UniProtKB">
        <authorList>
            <consortium name="RefSeq"/>
        </authorList>
    </citation>
    <scope>IDENTIFICATION</scope>
    <source>
        <tissue evidence="5 6">Whole body</tissue>
    </source>
</reference>
<evidence type="ECO:0000313" key="6">
    <source>
        <dbReference type="RefSeq" id="XP_026667013.1"/>
    </source>
</evidence>
<evidence type="ECO:0000313" key="5">
    <source>
        <dbReference type="RefSeq" id="XP_026667012.1"/>
    </source>
</evidence>
<dbReference type="InterPro" id="IPR013784">
    <property type="entry name" value="Carb-bd-like_fold"/>
</dbReference>
<evidence type="ECO:0000259" key="3">
    <source>
        <dbReference type="PROSITE" id="PS51704"/>
    </source>
</evidence>
<evidence type="ECO:0000256" key="2">
    <source>
        <dbReference type="ARBA" id="ARBA00022801"/>
    </source>
</evidence>
<dbReference type="InterPro" id="IPR030395">
    <property type="entry name" value="GP_PDE_dom"/>
</dbReference>
<gene>
    <name evidence="5 6 7" type="primary">LOC108622100</name>
</gene>
<dbReference type="InterPro" id="IPR051578">
    <property type="entry name" value="GDPD"/>
</dbReference>
<dbReference type="Gene3D" id="2.60.40.10">
    <property type="entry name" value="Immunoglobulins"/>
    <property type="match status" value="1"/>
</dbReference>
<dbReference type="FunFam" id="3.20.20.190:FF:000032">
    <property type="entry name" value="Glycerophosphoryl diester phosphodiesterase, putative"/>
    <property type="match status" value="1"/>
</dbReference>
<dbReference type="InterPro" id="IPR057506">
    <property type="entry name" value="C2_GPCPD1"/>
</dbReference>
<dbReference type="InterPro" id="IPR002044">
    <property type="entry name" value="CBM20"/>
</dbReference>
<dbReference type="GO" id="GO:0047389">
    <property type="term" value="F:glycerophosphocholine phosphodiesterase activity"/>
    <property type="evidence" value="ECO:0007669"/>
    <property type="project" value="TreeGrafter"/>
</dbReference>
<evidence type="ECO:0000256" key="1">
    <source>
        <dbReference type="ARBA" id="ARBA00007277"/>
    </source>
</evidence>
<dbReference type="GeneID" id="108622100"/>
<dbReference type="RefSeq" id="XP_026667013.1">
    <property type="nucleotide sequence ID" value="XM_026811212.1"/>
</dbReference>
<feature type="domain" description="GP-PDE" evidence="3">
    <location>
        <begin position="402"/>
        <end position="722"/>
    </location>
</feature>
<organism evidence="4 6">
    <name type="scientific">Ceratina calcarata</name>
    <dbReference type="NCBI Taxonomy" id="156304"/>
    <lineage>
        <taxon>Eukaryota</taxon>
        <taxon>Metazoa</taxon>
        <taxon>Ecdysozoa</taxon>
        <taxon>Arthropoda</taxon>
        <taxon>Hexapoda</taxon>
        <taxon>Insecta</taxon>
        <taxon>Pterygota</taxon>
        <taxon>Neoptera</taxon>
        <taxon>Endopterygota</taxon>
        <taxon>Hymenoptera</taxon>
        <taxon>Apocrita</taxon>
        <taxon>Aculeata</taxon>
        <taxon>Apoidea</taxon>
        <taxon>Anthophila</taxon>
        <taxon>Apidae</taxon>
        <taxon>Ceratina</taxon>
        <taxon>Zadontomerus</taxon>
    </lineage>
</organism>
<dbReference type="GO" id="GO:2001070">
    <property type="term" value="F:starch binding"/>
    <property type="evidence" value="ECO:0007669"/>
    <property type="project" value="InterPro"/>
</dbReference>
<dbReference type="PANTHER" id="PTHR22958">
    <property type="entry name" value="GLYCEROPHOSPHORYL DIESTER PHOSPHODIESTERASE"/>
    <property type="match status" value="1"/>
</dbReference>
<dbReference type="RefSeq" id="XP_026667012.1">
    <property type="nucleotide sequence ID" value="XM_026811211.1"/>
</dbReference>
<dbReference type="GO" id="GO:0046475">
    <property type="term" value="P:glycerophospholipid catabolic process"/>
    <property type="evidence" value="ECO:0007669"/>
    <property type="project" value="TreeGrafter"/>
</dbReference>
<keyword evidence="2" id="KW-0378">Hydrolase</keyword>
<keyword evidence="4" id="KW-1185">Reference proteome</keyword>
<dbReference type="RefSeq" id="XP_026667014.1">
    <property type="nucleotide sequence ID" value="XM_026811213.1"/>
</dbReference>
<dbReference type="PANTHER" id="PTHR22958:SF1">
    <property type="entry name" value="GLYCEROPHOSPHOCHOLINE PHOSPHODIESTERASE GPCPD1"/>
    <property type="match status" value="1"/>
</dbReference>
<sequence>MQRIWFIENKEEKESKQLEVPRETCSIEVEAEQTSDMRGSKRDWIFRVQVHKLEKNEVLYVVGNLPELGSWNHNQAFQLTQEHDSRDSPVLIDSNSSGEFYNDDVHDNAGNFFGEDDDEGGQIFSQKVQLPIDVDIEFRYFVAVICQLNGTKNSAKTLIVRRWETHMAPRLIKKNTPSNFAGDTLPDPDRFGYYNRYCKIERGWLTDETVIQFKLFNNPIKLWKNRLQNKKVHIKMTPVNLVRHNSLELQQFGGDCVDDSLSMDTQDIIDQAAFSITEVAAMNDEEARFKIQEQFGRAYNEDEFVIFNVAVRYPETIAYLVDYYVYSSRCFPGEPPSHIGFSYILPSTLQSSVGLLTVPITSTKHRPIGQLTVEYVVIKPIPDYPWNMSISYTKHWEQRWSGLDVGHRGLGTSFQTKNCANVRENTIASLKTASYHGADMVEFDVQLSKDLIPVIYHDFFVSISLKRKKQIEAMDMLEIPVKDLTLEQLHLLKDFYYPEDSLSKVLYFVDKTEQGVDPLVYHVAEGREKNPRFFDEDLEDHQPFPTLQTVLQELEQHVGCNIEIKWTMQLKDGTFELNHPFDLNLYLDTILKVVLEYGGDRKIVFSSFNPDICAMIRLKQNKYPVVFLTQGVTSKYPTYHDPRCQTVPMAVRHALAADILGINVHTEDILRDPSQVKYVKDAGLIIFCWGDDNNDKDTIQHLKKLGLHAVIYDKIDEYNAKEVKESIFLVDARENQKALIALAQCNQSCTPQPQITNTLNKETDYYMDIDNSRNMITASSTTSSLASFDKNNIGNENIYSMSTVKLQTGCEHQESEDISEMTKDFSVCAKSFGHAVKPKSISDFVCGQTTTEIYGEDESTKDCL</sequence>
<dbReference type="InterPro" id="IPR017946">
    <property type="entry name" value="PLC-like_Pdiesterase_TIM-brl"/>
</dbReference>
<comment type="similarity">
    <text evidence="1">Belongs to the glycerophosphoryl diester phosphodiesterase family.</text>
</comment>
<dbReference type="InterPro" id="IPR013783">
    <property type="entry name" value="Ig-like_fold"/>
</dbReference>
<evidence type="ECO:0000313" key="4">
    <source>
        <dbReference type="Proteomes" id="UP000694925"/>
    </source>
</evidence>